<dbReference type="AlphaFoldDB" id="C9L525"/>
<dbReference type="InterPro" id="IPR011854">
    <property type="entry name" value="HypE"/>
</dbReference>
<evidence type="ECO:0000313" key="5">
    <source>
        <dbReference type="Proteomes" id="UP000003755"/>
    </source>
</evidence>
<name>C9L525_BLAHA</name>
<dbReference type="Pfam" id="PF02769">
    <property type="entry name" value="AIRS_C"/>
    <property type="match status" value="1"/>
</dbReference>
<organism evidence="4 5">
    <name type="scientific">Blautia hansenii DSM 20583</name>
    <dbReference type="NCBI Taxonomy" id="537007"/>
    <lineage>
        <taxon>Bacteria</taxon>
        <taxon>Bacillati</taxon>
        <taxon>Bacillota</taxon>
        <taxon>Clostridia</taxon>
        <taxon>Lachnospirales</taxon>
        <taxon>Lachnospiraceae</taxon>
        <taxon>Blautia</taxon>
    </lineage>
</organism>
<dbReference type="InterPro" id="IPR010918">
    <property type="entry name" value="PurM-like_C_dom"/>
</dbReference>
<dbReference type="PANTHER" id="PTHR30303:SF4">
    <property type="entry name" value="HYDROGENASE EXPRESSION_FORMATION PROTEIN HYPE"/>
    <property type="match status" value="1"/>
</dbReference>
<accession>C9L525</accession>
<evidence type="ECO:0008006" key="6">
    <source>
        <dbReference type="Google" id="ProtNLM"/>
    </source>
</evidence>
<dbReference type="HOGENOM" id="CLU_041631_0_0_9"/>
<dbReference type="InterPro" id="IPR016188">
    <property type="entry name" value="PurM-like_N"/>
</dbReference>
<dbReference type="InterPro" id="IPR036676">
    <property type="entry name" value="PurM-like_C_sf"/>
</dbReference>
<dbReference type="Gene3D" id="3.90.650.10">
    <property type="entry name" value="PurM-like C-terminal domain"/>
    <property type="match status" value="1"/>
</dbReference>
<evidence type="ECO:0000259" key="3">
    <source>
        <dbReference type="Pfam" id="PF02769"/>
    </source>
</evidence>
<proteinExistence type="inferred from homology"/>
<dbReference type="SUPFAM" id="SSF55326">
    <property type="entry name" value="PurM N-terminal domain-like"/>
    <property type="match status" value="1"/>
</dbReference>
<dbReference type="InterPro" id="IPR036921">
    <property type="entry name" value="PurM-like_N_sf"/>
</dbReference>
<dbReference type="eggNOG" id="COG0309">
    <property type="taxonomic scope" value="Bacteria"/>
</dbReference>
<dbReference type="Proteomes" id="UP000003755">
    <property type="component" value="Unassembled WGS sequence"/>
</dbReference>
<dbReference type="SUPFAM" id="SSF56042">
    <property type="entry name" value="PurM C-terminal domain-like"/>
    <property type="match status" value="1"/>
</dbReference>
<dbReference type="Gene3D" id="3.30.1330.10">
    <property type="entry name" value="PurM-like, N-terminal domain"/>
    <property type="match status" value="1"/>
</dbReference>
<gene>
    <name evidence="4" type="ORF">BLAHAN_04475</name>
</gene>
<protein>
    <recommendedName>
        <fullName evidence="6">Hydrogenase maturation factor</fullName>
    </recommendedName>
</protein>
<sequence>MLLDDTVDIYSNGGQNMKIGKLPEPVLIRSVLKQVGHRRNEVLVGPAVGQDCAVMELEEGEVFVLSCDPITGTTKDIGGHSVHITANDLAASGAEPVGIMLTMLLTPDTEEAQLKEIMQDVEKTCKELNMEVLGGHTEVTDVVKQTLISLTGVGKMKKENVLTTASVKPGDDIVVTKWIGLEGTSIAAKEKESLLLEHFAPPFVETAKKFDQYLSVIPEAKIAAEWGVSAMHDITEGGVFGALWEMGSGSGVGLDIDLKEIPIRQETVEVCEVLGLNPYILMSSGSMMIAAKDGYGLVRKLKQAGIEAAVVGKATDGNDRILRNGEDTRYLDKPQSDELYKIYQ</sequence>
<evidence type="ECO:0000256" key="1">
    <source>
        <dbReference type="ARBA" id="ARBA00006243"/>
    </source>
</evidence>
<feature type="domain" description="PurM-like C-terminal" evidence="3">
    <location>
        <begin position="168"/>
        <end position="319"/>
    </location>
</feature>
<dbReference type="GO" id="GO:0051604">
    <property type="term" value="P:protein maturation"/>
    <property type="evidence" value="ECO:0007669"/>
    <property type="project" value="TreeGrafter"/>
</dbReference>
<dbReference type="EMBL" id="ABYU02000010">
    <property type="protein sequence ID" value="EEX22859.1"/>
    <property type="molecule type" value="Genomic_DNA"/>
</dbReference>
<evidence type="ECO:0000259" key="2">
    <source>
        <dbReference type="Pfam" id="PF00586"/>
    </source>
</evidence>
<comment type="similarity">
    <text evidence="1">Belongs to the HypE family.</text>
</comment>
<dbReference type="PANTHER" id="PTHR30303">
    <property type="entry name" value="HYDROGENASE ISOENZYMES FORMATION PROTEIN HYPE"/>
    <property type="match status" value="1"/>
</dbReference>
<keyword evidence="5" id="KW-1185">Reference proteome</keyword>
<dbReference type="Pfam" id="PF00586">
    <property type="entry name" value="AIRS"/>
    <property type="match status" value="1"/>
</dbReference>
<feature type="domain" description="PurM-like N-terminal" evidence="2">
    <location>
        <begin position="49"/>
        <end position="156"/>
    </location>
</feature>
<dbReference type="CDD" id="cd06061">
    <property type="entry name" value="PurM-like1"/>
    <property type="match status" value="1"/>
</dbReference>
<dbReference type="STRING" id="537007.BLAHAN_04475"/>
<evidence type="ECO:0000313" key="4">
    <source>
        <dbReference type="EMBL" id="EEX22859.1"/>
    </source>
</evidence>
<dbReference type="PIRSF" id="PIRSF005644">
    <property type="entry name" value="Hdrgns_mtr_HypE"/>
    <property type="match status" value="1"/>
</dbReference>
<reference evidence="4" key="1">
    <citation type="submission" date="2009-09" db="EMBL/GenBank/DDBJ databases">
        <authorList>
            <person name="Weinstock G."/>
            <person name="Sodergren E."/>
            <person name="Clifton S."/>
            <person name="Fulton L."/>
            <person name="Fulton B."/>
            <person name="Courtney L."/>
            <person name="Fronick C."/>
            <person name="Harrison M."/>
            <person name="Strong C."/>
            <person name="Farmer C."/>
            <person name="Delahaunty K."/>
            <person name="Markovic C."/>
            <person name="Hall O."/>
            <person name="Minx P."/>
            <person name="Tomlinson C."/>
            <person name="Mitreva M."/>
            <person name="Nelson J."/>
            <person name="Hou S."/>
            <person name="Wollam A."/>
            <person name="Pepin K.H."/>
            <person name="Johnson M."/>
            <person name="Bhonagiri V."/>
            <person name="Nash W.E."/>
            <person name="Warren W."/>
            <person name="Chinwalla A."/>
            <person name="Mardis E.R."/>
            <person name="Wilson R.K."/>
        </authorList>
    </citation>
    <scope>NUCLEOTIDE SEQUENCE [LARGE SCALE GENOMIC DNA]</scope>
    <source>
        <strain evidence="4">DSM 20583</strain>
    </source>
</reference>
<comment type="caution">
    <text evidence="4">The sequence shown here is derived from an EMBL/GenBank/DDBJ whole genome shotgun (WGS) entry which is preliminary data.</text>
</comment>